<proteinExistence type="predicted"/>
<gene>
    <name evidence="2" type="ORF">HHI36_010456</name>
</gene>
<evidence type="ECO:0000313" key="2">
    <source>
        <dbReference type="EMBL" id="KAL3266276.1"/>
    </source>
</evidence>
<dbReference type="AlphaFoldDB" id="A0ABD2MJI4"/>
<sequence>VLKREIKQPGKKIKAELETYTQDVEGKLKGYEEKINVLEVQNKELRNELSYVGDKYRTNNILFYGLDKEEAAPEKAILEIIGNTLHIELTENEINDAYKIGKTNKFPIIVEFHS</sequence>
<accession>A0ABD2MJI4</accession>
<organism evidence="2 3">
    <name type="scientific">Cryptolaemus montrouzieri</name>
    <dbReference type="NCBI Taxonomy" id="559131"/>
    <lineage>
        <taxon>Eukaryota</taxon>
        <taxon>Metazoa</taxon>
        <taxon>Ecdysozoa</taxon>
        <taxon>Arthropoda</taxon>
        <taxon>Hexapoda</taxon>
        <taxon>Insecta</taxon>
        <taxon>Pterygota</taxon>
        <taxon>Neoptera</taxon>
        <taxon>Endopterygota</taxon>
        <taxon>Coleoptera</taxon>
        <taxon>Polyphaga</taxon>
        <taxon>Cucujiformia</taxon>
        <taxon>Coccinelloidea</taxon>
        <taxon>Coccinellidae</taxon>
        <taxon>Scymninae</taxon>
        <taxon>Scymnini</taxon>
        <taxon>Cryptolaemus</taxon>
    </lineage>
</organism>
<name>A0ABD2MJI4_9CUCU</name>
<evidence type="ECO:0000256" key="1">
    <source>
        <dbReference type="SAM" id="Coils"/>
    </source>
</evidence>
<reference evidence="2 3" key="1">
    <citation type="journal article" date="2021" name="BMC Biol.">
        <title>Horizontally acquired antibacterial genes associated with adaptive radiation of ladybird beetles.</title>
        <authorList>
            <person name="Li H.S."/>
            <person name="Tang X.F."/>
            <person name="Huang Y.H."/>
            <person name="Xu Z.Y."/>
            <person name="Chen M.L."/>
            <person name="Du X.Y."/>
            <person name="Qiu B.Y."/>
            <person name="Chen P.T."/>
            <person name="Zhang W."/>
            <person name="Slipinski A."/>
            <person name="Escalona H.E."/>
            <person name="Waterhouse R.M."/>
            <person name="Zwick A."/>
            <person name="Pang H."/>
        </authorList>
    </citation>
    <scope>NUCLEOTIDE SEQUENCE [LARGE SCALE GENOMIC DNA]</scope>
    <source>
        <strain evidence="2">SYSU2018</strain>
    </source>
</reference>
<comment type="caution">
    <text evidence="2">The sequence shown here is derived from an EMBL/GenBank/DDBJ whole genome shotgun (WGS) entry which is preliminary data.</text>
</comment>
<keyword evidence="1" id="KW-0175">Coiled coil</keyword>
<keyword evidence="3" id="KW-1185">Reference proteome</keyword>
<dbReference type="EMBL" id="JABFTP020000001">
    <property type="protein sequence ID" value="KAL3266276.1"/>
    <property type="molecule type" value="Genomic_DNA"/>
</dbReference>
<dbReference type="Proteomes" id="UP001516400">
    <property type="component" value="Unassembled WGS sequence"/>
</dbReference>
<feature type="non-terminal residue" evidence="2">
    <location>
        <position position="1"/>
    </location>
</feature>
<protein>
    <submittedName>
        <fullName evidence="2">Uncharacterized protein</fullName>
    </submittedName>
</protein>
<feature type="coiled-coil region" evidence="1">
    <location>
        <begin position="21"/>
        <end position="48"/>
    </location>
</feature>
<evidence type="ECO:0000313" key="3">
    <source>
        <dbReference type="Proteomes" id="UP001516400"/>
    </source>
</evidence>